<dbReference type="InterPro" id="IPR041569">
    <property type="entry name" value="AAA_lid_3"/>
</dbReference>
<keyword evidence="5 10" id="KW-0547">Nucleotide-binding</keyword>
<dbReference type="GO" id="GO:0005737">
    <property type="term" value="C:cytoplasm"/>
    <property type="evidence" value="ECO:0007669"/>
    <property type="project" value="UniProtKB-SubCell"/>
</dbReference>
<dbReference type="PROSITE" id="PS00674">
    <property type="entry name" value="AAA"/>
    <property type="match status" value="1"/>
</dbReference>
<dbReference type="GO" id="GO:0016887">
    <property type="term" value="F:ATP hydrolysis activity"/>
    <property type="evidence" value="ECO:0007669"/>
    <property type="project" value="InterPro"/>
</dbReference>
<protein>
    <recommendedName>
        <fullName evidence="9">26S proteasome regulatory subunit 4 homolog</fullName>
    </recommendedName>
</protein>
<comment type="caution">
    <text evidence="13">The sequence shown here is derived from an EMBL/GenBank/DDBJ whole genome shotgun (WGS) entry which is preliminary data.</text>
</comment>
<dbReference type="Pfam" id="PF17862">
    <property type="entry name" value="AAA_lid_3"/>
    <property type="match status" value="1"/>
</dbReference>
<dbReference type="InterPro" id="IPR003960">
    <property type="entry name" value="ATPase_AAA_CS"/>
</dbReference>
<dbReference type="InterPro" id="IPR003959">
    <property type="entry name" value="ATPase_AAA_core"/>
</dbReference>
<dbReference type="InterPro" id="IPR027417">
    <property type="entry name" value="P-loop_NTPase"/>
</dbReference>
<keyword evidence="13" id="KW-0378">Hydrolase</keyword>
<evidence type="ECO:0000256" key="9">
    <source>
        <dbReference type="ARBA" id="ARBA00068880"/>
    </source>
</evidence>
<dbReference type="InterPro" id="IPR003593">
    <property type="entry name" value="AAA+_ATPase"/>
</dbReference>
<dbReference type="InParanoid" id="A0A1Y2BL78"/>
<dbReference type="GO" id="GO:0005524">
    <property type="term" value="F:ATP binding"/>
    <property type="evidence" value="ECO:0007669"/>
    <property type="project" value="UniProtKB-KW"/>
</dbReference>
<accession>A0A1Y2BL78</accession>
<dbReference type="FunFam" id="1.10.8.60:FF:000007">
    <property type="entry name" value="26S proteasome regulatory subunit 4"/>
    <property type="match status" value="1"/>
</dbReference>
<dbReference type="FunFam" id="2.40.50.140:FF:000030">
    <property type="entry name" value="26S protease regulatory subunit 4"/>
    <property type="match status" value="1"/>
</dbReference>
<evidence type="ECO:0000259" key="12">
    <source>
        <dbReference type="SMART" id="SM00382"/>
    </source>
</evidence>
<comment type="similarity">
    <text evidence="3 10">Belongs to the AAA ATPase family.</text>
</comment>
<evidence type="ECO:0000313" key="13">
    <source>
        <dbReference type="EMBL" id="ORY35529.1"/>
    </source>
</evidence>
<organism evidence="13 14">
    <name type="scientific">Naematelia encephala</name>
    <dbReference type="NCBI Taxonomy" id="71784"/>
    <lineage>
        <taxon>Eukaryota</taxon>
        <taxon>Fungi</taxon>
        <taxon>Dikarya</taxon>
        <taxon>Basidiomycota</taxon>
        <taxon>Agaricomycotina</taxon>
        <taxon>Tremellomycetes</taxon>
        <taxon>Tremellales</taxon>
        <taxon>Naemateliaceae</taxon>
        <taxon>Naematelia</taxon>
    </lineage>
</organism>
<feature type="compositionally biased region" description="Basic and acidic residues" evidence="11">
    <location>
        <begin position="25"/>
        <end position="35"/>
    </location>
</feature>
<keyword evidence="7" id="KW-0647">Proteasome</keyword>
<dbReference type="InterPro" id="IPR050221">
    <property type="entry name" value="26S_Proteasome_ATPase"/>
</dbReference>
<dbReference type="Proteomes" id="UP000193986">
    <property type="component" value="Unassembled WGS sequence"/>
</dbReference>
<keyword evidence="8" id="KW-0539">Nucleus</keyword>
<evidence type="ECO:0000256" key="10">
    <source>
        <dbReference type="RuleBase" id="RU003651"/>
    </source>
</evidence>
<dbReference type="Pfam" id="PF16450">
    <property type="entry name" value="Prot_ATP_ID_OB_C"/>
    <property type="match status" value="1"/>
</dbReference>
<dbReference type="Pfam" id="PF00004">
    <property type="entry name" value="AAA"/>
    <property type="match status" value="1"/>
</dbReference>
<dbReference type="AlphaFoldDB" id="A0A1Y2BL78"/>
<dbReference type="Gene3D" id="2.40.50.140">
    <property type="entry name" value="Nucleic acid-binding proteins"/>
    <property type="match status" value="1"/>
</dbReference>
<dbReference type="PANTHER" id="PTHR23073">
    <property type="entry name" value="26S PROTEASOME REGULATORY SUBUNIT"/>
    <property type="match status" value="1"/>
</dbReference>
<dbReference type="GO" id="GO:0008540">
    <property type="term" value="C:proteasome regulatory particle, base subcomplex"/>
    <property type="evidence" value="ECO:0007669"/>
    <property type="project" value="UniProtKB-ARBA"/>
</dbReference>
<dbReference type="SMART" id="SM00382">
    <property type="entry name" value="AAA"/>
    <property type="match status" value="1"/>
</dbReference>
<keyword evidence="4" id="KW-0963">Cytoplasm</keyword>
<feature type="region of interest" description="Disordered" evidence="11">
    <location>
        <begin position="1"/>
        <end position="62"/>
    </location>
</feature>
<sequence length="448" mass="48863">MGQAPSSGASGGGGSGGGGGGPGKGSKDAKDKQSKWEPPIPTRVGKKKKRGPDASSRLPPVFPTTRCKLKMLKMERIKDYLLMEEEFVANQAAQSGEDKTAADRTKVDELRGSPMDVGSLEEIIDDDHAIVSVGNGPENYVGIMSFVDKDLLEPGCSVLLHHKTHAVVGVLADDADPMVSVMKLDKAPTESYADIGGLETQIQEIKESVELPLTHPELYEEMGIRPPKGVILYGVPGTGKTLLAKAVANQTSATFLRIVGSELIQKYLGDGPKLVRELFRVAEEHAPSIVFIDEIDAIGTKRYDSTSGGEREIQRTMLELLNQLDGFDTRGDVKVIMATNRIESLDPALIRPGRIDRKIEFPLPDTKTKRHIFKLHTSRMSLADDVDLEELVMTKDDLSGADIKAVCTEAGLLALRERRMRVTKADFTSAREKVLYRKDENTPAGLYL</sequence>
<dbReference type="Gene3D" id="3.40.50.300">
    <property type="entry name" value="P-loop containing nucleotide triphosphate hydrolases"/>
    <property type="match status" value="1"/>
</dbReference>
<dbReference type="STRING" id="71784.A0A1Y2BL78"/>
<feature type="compositionally biased region" description="Gly residues" evidence="11">
    <location>
        <begin position="9"/>
        <end position="24"/>
    </location>
</feature>
<evidence type="ECO:0000313" key="14">
    <source>
        <dbReference type="Proteomes" id="UP000193986"/>
    </source>
</evidence>
<evidence type="ECO:0000256" key="5">
    <source>
        <dbReference type="ARBA" id="ARBA00022741"/>
    </source>
</evidence>
<reference evidence="13 14" key="1">
    <citation type="submission" date="2016-07" db="EMBL/GenBank/DDBJ databases">
        <title>Pervasive Adenine N6-methylation of Active Genes in Fungi.</title>
        <authorList>
            <consortium name="DOE Joint Genome Institute"/>
            <person name="Mondo S.J."/>
            <person name="Dannebaum R.O."/>
            <person name="Kuo R.C."/>
            <person name="Labutti K."/>
            <person name="Haridas S."/>
            <person name="Kuo A."/>
            <person name="Salamov A."/>
            <person name="Ahrendt S.R."/>
            <person name="Lipzen A."/>
            <person name="Sullivan W."/>
            <person name="Andreopoulos W.B."/>
            <person name="Clum A."/>
            <person name="Lindquist E."/>
            <person name="Daum C."/>
            <person name="Ramamoorthy G.K."/>
            <person name="Gryganskyi A."/>
            <person name="Culley D."/>
            <person name="Magnuson J.K."/>
            <person name="James T.Y."/>
            <person name="O'Malley M.A."/>
            <person name="Stajich J.E."/>
            <person name="Spatafora J.W."/>
            <person name="Visel A."/>
            <person name="Grigoriev I.V."/>
        </authorList>
    </citation>
    <scope>NUCLEOTIDE SEQUENCE [LARGE SCALE GENOMIC DNA]</scope>
    <source>
        <strain evidence="13 14">68-887.2</strain>
    </source>
</reference>
<evidence type="ECO:0000256" key="3">
    <source>
        <dbReference type="ARBA" id="ARBA00006914"/>
    </source>
</evidence>
<evidence type="ECO:0000256" key="4">
    <source>
        <dbReference type="ARBA" id="ARBA00022490"/>
    </source>
</evidence>
<dbReference type="GO" id="GO:0005634">
    <property type="term" value="C:nucleus"/>
    <property type="evidence" value="ECO:0007669"/>
    <property type="project" value="UniProtKB-SubCell"/>
</dbReference>
<evidence type="ECO:0000256" key="6">
    <source>
        <dbReference type="ARBA" id="ARBA00022840"/>
    </source>
</evidence>
<evidence type="ECO:0000256" key="2">
    <source>
        <dbReference type="ARBA" id="ARBA00004496"/>
    </source>
</evidence>
<dbReference type="EMBL" id="MCFC01000001">
    <property type="protein sequence ID" value="ORY35529.1"/>
    <property type="molecule type" value="Genomic_DNA"/>
</dbReference>
<feature type="domain" description="AAA+ ATPase" evidence="12">
    <location>
        <begin position="226"/>
        <end position="365"/>
    </location>
</feature>
<dbReference type="InterPro" id="IPR032501">
    <property type="entry name" value="Prot_ATP_ID_OB_2nd"/>
</dbReference>
<dbReference type="FunFam" id="3.40.50.300:FF:000039">
    <property type="entry name" value="26S proteasome regulatory subunit 4"/>
    <property type="match status" value="1"/>
</dbReference>
<dbReference type="SUPFAM" id="SSF52540">
    <property type="entry name" value="P-loop containing nucleoside triphosphate hydrolases"/>
    <property type="match status" value="1"/>
</dbReference>
<dbReference type="OrthoDB" id="10255768at2759"/>
<evidence type="ECO:0000256" key="8">
    <source>
        <dbReference type="ARBA" id="ARBA00023242"/>
    </source>
</evidence>
<name>A0A1Y2BL78_9TREE</name>
<dbReference type="CDD" id="cd19502">
    <property type="entry name" value="RecA-like_PAN_like"/>
    <property type="match status" value="1"/>
</dbReference>
<gene>
    <name evidence="13" type="ORF">BCR39DRAFT_510418</name>
</gene>
<evidence type="ECO:0000256" key="7">
    <source>
        <dbReference type="ARBA" id="ARBA00022942"/>
    </source>
</evidence>
<comment type="subcellular location">
    <subcellularLocation>
        <location evidence="2">Cytoplasm</location>
    </subcellularLocation>
    <subcellularLocation>
        <location evidence="1">Nucleus</location>
    </subcellularLocation>
</comment>
<evidence type="ECO:0000256" key="11">
    <source>
        <dbReference type="SAM" id="MobiDB-lite"/>
    </source>
</evidence>
<evidence type="ECO:0000256" key="1">
    <source>
        <dbReference type="ARBA" id="ARBA00004123"/>
    </source>
</evidence>
<dbReference type="InterPro" id="IPR012340">
    <property type="entry name" value="NA-bd_OB-fold"/>
</dbReference>
<keyword evidence="6 10" id="KW-0067">ATP-binding</keyword>
<dbReference type="Gene3D" id="1.10.8.60">
    <property type="match status" value="1"/>
</dbReference>
<keyword evidence="14" id="KW-1185">Reference proteome</keyword>
<proteinExistence type="inferred from homology"/>
<dbReference type="FunCoup" id="A0A1Y2BL78">
    <property type="interactions" value="366"/>
</dbReference>